<name>U5VW58_9ACTN</name>
<dbReference type="PANTHER" id="PTHR11006:SF4">
    <property type="entry name" value="PROTEIN ARGININE N-METHYLTRANSFERASE 7"/>
    <property type="match status" value="1"/>
</dbReference>
<dbReference type="EMBL" id="CP006272">
    <property type="protein sequence ID" value="AGZ41064.1"/>
    <property type="molecule type" value="Genomic_DNA"/>
</dbReference>
<dbReference type="CDD" id="cd02440">
    <property type="entry name" value="AdoMet_MTases"/>
    <property type="match status" value="1"/>
</dbReference>
<proteinExistence type="predicted"/>
<protein>
    <submittedName>
        <fullName evidence="2">RNA methylase-like protein</fullName>
    </submittedName>
</protein>
<dbReference type="OrthoDB" id="267914at2"/>
<reference evidence="2 3" key="1">
    <citation type="journal article" date="2014" name="J. Biotechnol.">
        <title>Complete genome sequence of the actinobacterium Actinoplanes friuliensis HAG 010964, producer of the lipopeptide antibiotic friulimycin.</title>
        <authorList>
            <person name="Ruckert C."/>
            <person name="Szczepanowski R."/>
            <person name="Albersmeier A."/>
            <person name="Goesmann A."/>
            <person name="Fischer N."/>
            <person name="Steinkamper A."/>
            <person name="Puhler A."/>
            <person name="Biener R."/>
            <person name="Schwartz D."/>
            <person name="Kalinowski J."/>
        </authorList>
    </citation>
    <scope>NUCLEOTIDE SEQUENCE [LARGE SCALE GENOMIC DNA]</scope>
    <source>
        <strain evidence="2 3">DSM 7358</strain>
    </source>
</reference>
<evidence type="ECO:0000313" key="3">
    <source>
        <dbReference type="Proteomes" id="UP000017746"/>
    </source>
</evidence>
<dbReference type="GO" id="GO:0042054">
    <property type="term" value="F:histone methyltransferase activity"/>
    <property type="evidence" value="ECO:0007669"/>
    <property type="project" value="TreeGrafter"/>
</dbReference>
<dbReference type="SUPFAM" id="SSF53335">
    <property type="entry name" value="S-adenosyl-L-methionine-dependent methyltransferases"/>
    <property type="match status" value="1"/>
</dbReference>
<dbReference type="AlphaFoldDB" id="U5VW58"/>
<dbReference type="InterPro" id="IPR041698">
    <property type="entry name" value="Methyltransf_25"/>
</dbReference>
<keyword evidence="3" id="KW-1185">Reference proteome</keyword>
<feature type="domain" description="Methyltransferase" evidence="1">
    <location>
        <begin position="26"/>
        <end position="110"/>
    </location>
</feature>
<organism evidence="2 3">
    <name type="scientific">Actinoplanes friuliensis DSM 7358</name>
    <dbReference type="NCBI Taxonomy" id="1246995"/>
    <lineage>
        <taxon>Bacteria</taxon>
        <taxon>Bacillati</taxon>
        <taxon>Actinomycetota</taxon>
        <taxon>Actinomycetes</taxon>
        <taxon>Micromonosporales</taxon>
        <taxon>Micromonosporaceae</taxon>
        <taxon>Actinoplanes</taxon>
    </lineage>
</organism>
<dbReference type="Proteomes" id="UP000017746">
    <property type="component" value="Chromosome"/>
</dbReference>
<dbReference type="eggNOG" id="COG2263">
    <property type="taxonomic scope" value="Bacteria"/>
</dbReference>
<dbReference type="Pfam" id="PF13649">
    <property type="entry name" value="Methyltransf_25"/>
    <property type="match status" value="1"/>
</dbReference>
<sequence length="262" mass="28975">MISDVERVNRIVQAVRAVGDPEKSFLEIGCGTGIFSIEAARHFGRVVAVDKDPAILEVAKRAAVRAGVAERIRFLDADVFTLSASDLGGRFDVALAEMMSIWTIEEPQVLAASYARKYLLRAGAILIPDSVTNIAECGNYDFEVGDVELRTPVVEFVSRSAFRLNTTSVVAQSLDLQTVYEPKSKGVIDFRALSNERVNCLRLSSLIHLWRDINFYSTDTLMPTTIVPAVNDLVVKRGQVYQVAFQYNHGSPIADAVFRLME</sequence>
<dbReference type="PANTHER" id="PTHR11006">
    <property type="entry name" value="PROTEIN ARGININE N-METHYLTRANSFERASE"/>
    <property type="match status" value="1"/>
</dbReference>
<keyword evidence="2" id="KW-0808">Transferase</keyword>
<dbReference type="KEGG" id="afs:AFR_13890"/>
<accession>U5VW58</accession>
<dbReference type="InterPro" id="IPR025799">
    <property type="entry name" value="Arg_MeTrfase"/>
</dbReference>
<dbReference type="STRING" id="1246995.AFR_13890"/>
<dbReference type="GO" id="GO:0016274">
    <property type="term" value="F:protein-arginine N-methyltransferase activity"/>
    <property type="evidence" value="ECO:0007669"/>
    <property type="project" value="InterPro"/>
</dbReference>
<dbReference type="RefSeq" id="WP_023361123.1">
    <property type="nucleotide sequence ID" value="NC_022657.1"/>
</dbReference>
<gene>
    <name evidence="2" type="ORF">AFR_13890</name>
</gene>
<dbReference type="HOGENOM" id="CLU_1060193_0_0_11"/>
<dbReference type="GO" id="GO:0032259">
    <property type="term" value="P:methylation"/>
    <property type="evidence" value="ECO:0007669"/>
    <property type="project" value="UniProtKB-KW"/>
</dbReference>
<evidence type="ECO:0000313" key="2">
    <source>
        <dbReference type="EMBL" id="AGZ41064.1"/>
    </source>
</evidence>
<keyword evidence="2" id="KW-0489">Methyltransferase</keyword>
<evidence type="ECO:0000259" key="1">
    <source>
        <dbReference type="Pfam" id="PF13649"/>
    </source>
</evidence>
<dbReference type="Gene3D" id="3.40.50.150">
    <property type="entry name" value="Vaccinia Virus protein VP39"/>
    <property type="match status" value="1"/>
</dbReference>
<dbReference type="InterPro" id="IPR029063">
    <property type="entry name" value="SAM-dependent_MTases_sf"/>
</dbReference>